<evidence type="ECO:0000313" key="3">
    <source>
        <dbReference type="Proteomes" id="UP001178507"/>
    </source>
</evidence>
<reference evidence="2" key="1">
    <citation type="submission" date="2023-08" db="EMBL/GenBank/DDBJ databases">
        <authorList>
            <person name="Chen Y."/>
            <person name="Shah S."/>
            <person name="Dougan E. K."/>
            <person name="Thang M."/>
            <person name="Chan C."/>
        </authorList>
    </citation>
    <scope>NUCLEOTIDE SEQUENCE</scope>
</reference>
<dbReference type="Proteomes" id="UP001178507">
    <property type="component" value="Unassembled WGS sequence"/>
</dbReference>
<name>A0AA36MGH3_9DINO</name>
<dbReference type="PRINTS" id="PR00069">
    <property type="entry name" value="ALDKETRDTASE"/>
</dbReference>
<protein>
    <recommendedName>
        <fullName evidence="1">NADP-dependent oxidoreductase domain-containing protein</fullName>
    </recommendedName>
</protein>
<feature type="domain" description="NADP-dependent oxidoreductase" evidence="1">
    <location>
        <begin position="165"/>
        <end position="211"/>
    </location>
</feature>
<dbReference type="AlphaFoldDB" id="A0AA36MGH3"/>
<sequence length="242" mass="27082">MACQRTLDDLGLDYLDLYLIHFPISLAFVPFEERYPPEWTDKRGNAGHLVLDPVPYRETWEAMEALQDLGKAKHIGVSNLTVQSLMDVLSYCRVKPAVNQIESHVYLQQPDLVQFCIQQGIGVTCFSPFGASPGTGAEMAELPRKTSPVTEHWTVWGLPFTLRGQIILRFLVQRGCSVVPKSQSVERLKENLDVFGFELSAEEMQQVRKLERGRRFNDPGVFARGWGAPGSVVAAVGCPIYA</sequence>
<dbReference type="InterPro" id="IPR023210">
    <property type="entry name" value="NADP_OxRdtase_dom"/>
</dbReference>
<comment type="caution">
    <text evidence="2">The sequence shown here is derived from an EMBL/GenBank/DDBJ whole genome shotgun (WGS) entry which is preliminary data.</text>
</comment>
<dbReference type="EMBL" id="CAUJNA010000053">
    <property type="protein sequence ID" value="CAJ1371069.1"/>
    <property type="molecule type" value="Genomic_DNA"/>
</dbReference>
<dbReference type="SUPFAM" id="SSF51430">
    <property type="entry name" value="NAD(P)-linked oxidoreductase"/>
    <property type="match status" value="1"/>
</dbReference>
<keyword evidence="3" id="KW-1185">Reference proteome</keyword>
<evidence type="ECO:0000313" key="2">
    <source>
        <dbReference type="EMBL" id="CAJ1371069.1"/>
    </source>
</evidence>
<dbReference type="PIRSF" id="PIRSF000097">
    <property type="entry name" value="AKR"/>
    <property type="match status" value="1"/>
</dbReference>
<dbReference type="GO" id="GO:0016491">
    <property type="term" value="F:oxidoreductase activity"/>
    <property type="evidence" value="ECO:0007669"/>
    <property type="project" value="InterPro"/>
</dbReference>
<dbReference type="InterPro" id="IPR036812">
    <property type="entry name" value="NAD(P)_OxRdtase_dom_sf"/>
</dbReference>
<evidence type="ECO:0000259" key="1">
    <source>
        <dbReference type="Pfam" id="PF00248"/>
    </source>
</evidence>
<feature type="domain" description="NADP-dependent oxidoreductase" evidence="1">
    <location>
        <begin position="2"/>
        <end position="132"/>
    </location>
</feature>
<dbReference type="InterPro" id="IPR020471">
    <property type="entry name" value="AKR"/>
</dbReference>
<gene>
    <name evidence="2" type="ORF">EVOR1521_LOCUS1488</name>
</gene>
<organism evidence="2 3">
    <name type="scientific">Effrenium voratum</name>
    <dbReference type="NCBI Taxonomy" id="2562239"/>
    <lineage>
        <taxon>Eukaryota</taxon>
        <taxon>Sar</taxon>
        <taxon>Alveolata</taxon>
        <taxon>Dinophyceae</taxon>
        <taxon>Suessiales</taxon>
        <taxon>Symbiodiniaceae</taxon>
        <taxon>Effrenium</taxon>
    </lineage>
</organism>
<proteinExistence type="predicted"/>
<dbReference type="Gene3D" id="3.20.20.100">
    <property type="entry name" value="NADP-dependent oxidoreductase domain"/>
    <property type="match status" value="1"/>
</dbReference>
<dbReference type="PANTHER" id="PTHR11732">
    <property type="entry name" value="ALDO/KETO REDUCTASE"/>
    <property type="match status" value="1"/>
</dbReference>
<accession>A0AA36MGH3</accession>
<dbReference type="Pfam" id="PF00248">
    <property type="entry name" value="Aldo_ket_red"/>
    <property type="match status" value="2"/>
</dbReference>